<dbReference type="Gene3D" id="3.10.490.10">
    <property type="entry name" value="Gamma-glutamyl cyclotransferase-like"/>
    <property type="match status" value="1"/>
</dbReference>
<keyword evidence="2" id="KW-0808">Transferase</keyword>
<dbReference type="EMBL" id="FNQB01000006">
    <property type="protein sequence ID" value="SDZ65948.1"/>
    <property type="molecule type" value="Genomic_DNA"/>
</dbReference>
<evidence type="ECO:0000313" key="3">
    <source>
        <dbReference type="Proteomes" id="UP000199632"/>
    </source>
</evidence>
<dbReference type="OrthoDB" id="9798388at2"/>
<proteinExistence type="predicted"/>
<organism evidence="2 3">
    <name type="scientific">Asanoa ishikariensis</name>
    <dbReference type="NCBI Taxonomy" id="137265"/>
    <lineage>
        <taxon>Bacteria</taxon>
        <taxon>Bacillati</taxon>
        <taxon>Actinomycetota</taxon>
        <taxon>Actinomycetes</taxon>
        <taxon>Micromonosporales</taxon>
        <taxon>Micromonosporaceae</taxon>
        <taxon>Asanoa</taxon>
    </lineage>
</organism>
<dbReference type="InterPro" id="IPR013024">
    <property type="entry name" value="GGCT-like"/>
</dbReference>
<evidence type="ECO:0000313" key="2">
    <source>
        <dbReference type="EMBL" id="SDZ65948.1"/>
    </source>
</evidence>
<sequence length="114" mass="12190">MIRAMPLLFSYGTLRDPAVQRANFGRELGGHADALPGYTMGLLEITEPAVIALSGTAHHPVVAPSANPTDRVEGMVFELTDEELVAADGYEVSDYRRALCPLTSGAQAWVYVAA</sequence>
<dbReference type="Pfam" id="PF06094">
    <property type="entry name" value="GGACT"/>
    <property type="match status" value="1"/>
</dbReference>
<gene>
    <name evidence="2" type="ORF">SAMN05421684_8061</name>
</gene>
<dbReference type="CDD" id="cd06661">
    <property type="entry name" value="GGCT_like"/>
    <property type="match status" value="1"/>
</dbReference>
<name>A0A1H3UUE6_9ACTN</name>
<feature type="domain" description="Gamma-glutamylcyclotransferase AIG2-like" evidence="1">
    <location>
        <begin position="8"/>
        <end position="113"/>
    </location>
</feature>
<dbReference type="GO" id="GO:0016740">
    <property type="term" value="F:transferase activity"/>
    <property type="evidence" value="ECO:0007669"/>
    <property type="project" value="UniProtKB-KW"/>
</dbReference>
<evidence type="ECO:0000259" key="1">
    <source>
        <dbReference type="Pfam" id="PF06094"/>
    </source>
</evidence>
<dbReference type="InterPro" id="IPR036568">
    <property type="entry name" value="GGCT-like_sf"/>
</dbReference>
<protein>
    <submittedName>
        <fullName evidence="2">Gamma-glutamyl cyclotransferase, AIG2-like</fullName>
    </submittedName>
</protein>
<dbReference type="InterPro" id="IPR009288">
    <property type="entry name" value="AIG2-like_dom"/>
</dbReference>
<dbReference type="AlphaFoldDB" id="A0A1H3UUE6"/>
<accession>A0A1H3UUE6</accession>
<dbReference type="STRING" id="137265.SAMN05421684_8061"/>
<reference evidence="3" key="1">
    <citation type="submission" date="2016-10" db="EMBL/GenBank/DDBJ databases">
        <authorList>
            <person name="Varghese N."/>
            <person name="Submissions S."/>
        </authorList>
    </citation>
    <scope>NUCLEOTIDE SEQUENCE [LARGE SCALE GENOMIC DNA]</scope>
    <source>
        <strain evidence="3">DSM 44718</strain>
    </source>
</reference>
<dbReference type="SUPFAM" id="SSF110857">
    <property type="entry name" value="Gamma-glutamyl cyclotransferase-like"/>
    <property type="match status" value="1"/>
</dbReference>
<dbReference type="Proteomes" id="UP000199632">
    <property type="component" value="Unassembled WGS sequence"/>
</dbReference>
<keyword evidence="3" id="KW-1185">Reference proteome</keyword>